<reference evidence="1" key="1">
    <citation type="submission" date="2021-04" db="EMBL/GenBank/DDBJ databases">
        <title>Genome based classification of Actinospica acidithermotolerans sp. nov., an actinobacterium isolated from an Indonesian hot spring.</title>
        <authorList>
            <person name="Kusuma A.B."/>
            <person name="Putra K.E."/>
            <person name="Nafisah S."/>
            <person name="Loh J."/>
            <person name="Nouioui I."/>
            <person name="Goodfellow M."/>
        </authorList>
    </citation>
    <scope>NUCLEOTIDE SEQUENCE</scope>
    <source>
        <strain evidence="1">CSCA 57</strain>
    </source>
</reference>
<name>A0A941IQP9_9ACTN</name>
<evidence type="ECO:0000313" key="1">
    <source>
        <dbReference type="EMBL" id="MBR7834462.1"/>
    </source>
</evidence>
<proteinExistence type="predicted"/>
<accession>A0A941IQP9</accession>
<dbReference type="EMBL" id="JAGSOG010000059">
    <property type="protein sequence ID" value="MBR7834462.1"/>
    <property type="molecule type" value="Genomic_DNA"/>
</dbReference>
<keyword evidence="2" id="KW-1185">Reference proteome</keyword>
<evidence type="ECO:0000313" key="2">
    <source>
        <dbReference type="Proteomes" id="UP000675781"/>
    </source>
</evidence>
<dbReference type="AlphaFoldDB" id="A0A941IQP9"/>
<comment type="caution">
    <text evidence="1">The sequence shown here is derived from an EMBL/GenBank/DDBJ whole genome shotgun (WGS) entry which is preliminary data.</text>
</comment>
<protein>
    <submittedName>
        <fullName evidence="1">Uncharacterized protein</fullName>
    </submittedName>
</protein>
<gene>
    <name evidence="1" type="ORF">KDL01_14400</name>
</gene>
<dbReference type="RefSeq" id="WP_212528982.1">
    <property type="nucleotide sequence ID" value="NZ_JAGSOG010000059.1"/>
</dbReference>
<organism evidence="1 2">
    <name type="scientific">Actinospica durhamensis</name>
    <dbReference type="NCBI Taxonomy" id="1508375"/>
    <lineage>
        <taxon>Bacteria</taxon>
        <taxon>Bacillati</taxon>
        <taxon>Actinomycetota</taxon>
        <taxon>Actinomycetes</taxon>
        <taxon>Catenulisporales</taxon>
        <taxon>Actinospicaceae</taxon>
        <taxon>Actinospica</taxon>
    </lineage>
</organism>
<sequence>MVVHLPAGCELAFTGYCIGDVVHDLTGGSPDMRWFILNDHDVVASAVIHGNPPAALRPIGCADDAPAPTELSFSVAAGTSGSDTVALRATGANLGIVGYAYFSADARSPKGRWHPIGIVSTATEPTEPWQLPAAAGSQSASVLVYAAACLGGQAPTGVGAAGVLRLRPGSDPSLSPASMSAAQYAAADQAACAYPTG</sequence>
<dbReference type="Proteomes" id="UP000675781">
    <property type="component" value="Unassembled WGS sequence"/>
</dbReference>